<sequence length="429" mass="46782">MSSTERQYELVLLGATGYTGKLVAEWITTHLPGDINWAVAGRNTNKLQKVVSELKELNPNRQQPAIETVEQKKDQLDTLARKTRLLITTVGPFLLHGEPVLAACAENGTHYLDSTGEIPWYYDMVAKYDAVAKRNGAIIIPQCGMDSVPSDIMSFVISRHIRETYNAGTLSAILTLYSVKAGISGGTASTAIEIFSNYSLKHLGTSMKPYSISPVRPTNPSPRPTSSLFYRLLGLVNVPELGGAQTVGLMASVDACLVHRSWGLYEDIAKTRSQPELAYGTRFRFTEYMRAKSLIFGALFKLGYAFAGLLLAFPPSRWVLAPFLKRFVIPAPGEGPSKEEMKNEFLHYRILGTADTEKKEKALAKWYCAYGGYGLTGLTLAAAADLFLRGDIDATEAGKSGGGILTPATLGEPFVEKLKAFGVKIEVPA</sequence>
<name>A0A6A6SVH0_9PLEO</name>
<dbReference type="PANTHER" id="PTHR12286">
    <property type="entry name" value="SACCHAROPINE DEHYDROGENASE-LIKE OXIDOREDUCTASE"/>
    <property type="match status" value="1"/>
</dbReference>
<keyword evidence="5" id="KW-1185">Reference proteome</keyword>
<reference evidence="4" key="1">
    <citation type="journal article" date="2020" name="Stud. Mycol.">
        <title>101 Dothideomycetes genomes: a test case for predicting lifestyles and emergence of pathogens.</title>
        <authorList>
            <person name="Haridas S."/>
            <person name="Albert R."/>
            <person name="Binder M."/>
            <person name="Bloem J."/>
            <person name="Labutti K."/>
            <person name="Salamov A."/>
            <person name="Andreopoulos B."/>
            <person name="Baker S."/>
            <person name="Barry K."/>
            <person name="Bills G."/>
            <person name="Bluhm B."/>
            <person name="Cannon C."/>
            <person name="Castanera R."/>
            <person name="Culley D."/>
            <person name="Daum C."/>
            <person name="Ezra D."/>
            <person name="Gonzalez J."/>
            <person name="Henrissat B."/>
            <person name="Kuo A."/>
            <person name="Liang C."/>
            <person name="Lipzen A."/>
            <person name="Lutzoni F."/>
            <person name="Magnuson J."/>
            <person name="Mondo S."/>
            <person name="Nolan M."/>
            <person name="Ohm R."/>
            <person name="Pangilinan J."/>
            <person name="Park H.-J."/>
            <person name="Ramirez L."/>
            <person name="Alfaro M."/>
            <person name="Sun H."/>
            <person name="Tritt A."/>
            <person name="Yoshinaga Y."/>
            <person name="Zwiers L.-H."/>
            <person name="Turgeon B."/>
            <person name="Goodwin S."/>
            <person name="Spatafora J."/>
            <person name="Crous P."/>
            <person name="Grigoriev I."/>
        </authorList>
    </citation>
    <scope>NUCLEOTIDE SEQUENCE</scope>
    <source>
        <strain evidence="4">CBS 122681</strain>
    </source>
</reference>
<evidence type="ECO:0000256" key="2">
    <source>
        <dbReference type="SAM" id="Phobius"/>
    </source>
</evidence>
<dbReference type="Pfam" id="PF03435">
    <property type="entry name" value="Sacchrp_dh_NADP"/>
    <property type="match status" value="1"/>
</dbReference>
<dbReference type="GO" id="GO:0009247">
    <property type="term" value="P:glycolipid biosynthetic process"/>
    <property type="evidence" value="ECO:0007669"/>
    <property type="project" value="TreeGrafter"/>
</dbReference>
<dbReference type="GO" id="GO:0005739">
    <property type="term" value="C:mitochondrion"/>
    <property type="evidence" value="ECO:0007669"/>
    <property type="project" value="TreeGrafter"/>
</dbReference>
<organism evidence="4 5">
    <name type="scientific">Lophiostoma macrostomum CBS 122681</name>
    <dbReference type="NCBI Taxonomy" id="1314788"/>
    <lineage>
        <taxon>Eukaryota</taxon>
        <taxon>Fungi</taxon>
        <taxon>Dikarya</taxon>
        <taxon>Ascomycota</taxon>
        <taxon>Pezizomycotina</taxon>
        <taxon>Dothideomycetes</taxon>
        <taxon>Pleosporomycetidae</taxon>
        <taxon>Pleosporales</taxon>
        <taxon>Lophiostomataceae</taxon>
        <taxon>Lophiostoma</taxon>
    </lineage>
</organism>
<dbReference type="AlphaFoldDB" id="A0A6A6SVH0"/>
<dbReference type="PANTHER" id="PTHR12286:SF5">
    <property type="entry name" value="SACCHAROPINE DEHYDROGENASE-LIKE OXIDOREDUCTASE"/>
    <property type="match status" value="1"/>
</dbReference>
<dbReference type="SUPFAM" id="SSF51735">
    <property type="entry name" value="NAD(P)-binding Rossmann-fold domains"/>
    <property type="match status" value="1"/>
</dbReference>
<evidence type="ECO:0000313" key="4">
    <source>
        <dbReference type="EMBL" id="KAF2651570.1"/>
    </source>
</evidence>
<dbReference type="Gene3D" id="3.40.50.720">
    <property type="entry name" value="NAD(P)-binding Rossmann-like Domain"/>
    <property type="match status" value="1"/>
</dbReference>
<evidence type="ECO:0000256" key="1">
    <source>
        <dbReference type="ARBA" id="ARBA00038048"/>
    </source>
</evidence>
<protein>
    <recommendedName>
        <fullName evidence="3">Saccharopine dehydrogenase NADP binding domain-containing protein</fullName>
    </recommendedName>
</protein>
<dbReference type="Proteomes" id="UP000799324">
    <property type="component" value="Unassembled WGS sequence"/>
</dbReference>
<proteinExistence type="inferred from homology"/>
<dbReference type="GO" id="GO:0005811">
    <property type="term" value="C:lipid droplet"/>
    <property type="evidence" value="ECO:0007669"/>
    <property type="project" value="TreeGrafter"/>
</dbReference>
<dbReference type="GO" id="GO:0005886">
    <property type="term" value="C:plasma membrane"/>
    <property type="evidence" value="ECO:0007669"/>
    <property type="project" value="TreeGrafter"/>
</dbReference>
<dbReference type="InterPro" id="IPR036291">
    <property type="entry name" value="NAD(P)-bd_dom_sf"/>
</dbReference>
<keyword evidence="2" id="KW-0812">Transmembrane</keyword>
<dbReference type="OrthoDB" id="10268090at2759"/>
<keyword evidence="2" id="KW-0472">Membrane</keyword>
<dbReference type="InterPro" id="IPR051276">
    <property type="entry name" value="Saccharopine_DH-like_oxidrdct"/>
</dbReference>
<accession>A0A6A6SVH0</accession>
<feature type="transmembrane region" description="Helical" evidence="2">
    <location>
        <begin position="294"/>
        <end position="313"/>
    </location>
</feature>
<dbReference type="EMBL" id="MU004422">
    <property type="protein sequence ID" value="KAF2651570.1"/>
    <property type="molecule type" value="Genomic_DNA"/>
</dbReference>
<keyword evidence="2" id="KW-1133">Transmembrane helix</keyword>
<gene>
    <name evidence="4" type="ORF">K491DRAFT_637145</name>
</gene>
<evidence type="ECO:0000259" key="3">
    <source>
        <dbReference type="Pfam" id="PF03435"/>
    </source>
</evidence>
<dbReference type="InterPro" id="IPR005097">
    <property type="entry name" value="Sacchrp_dh_NADP-bd"/>
</dbReference>
<evidence type="ECO:0000313" key="5">
    <source>
        <dbReference type="Proteomes" id="UP000799324"/>
    </source>
</evidence>
<feature type="domain" description="Saccharopine dehydrogenase NADP binding" evidence="3">
    <location>
        <begin position="11"/>
        <end position="140"/>
    </location>
</feature>
<comment type="similarity">
    <text evidence="1">Belongs to the saccharopine dehydrogenase family.</text>
</comment>